<dbReference type="AlphaFoldDB" id="A0A1Y6M0K0"/>
<feature type="domain" description="HD/PDEase" evidence="13">
    <location>
        <begin position="64"/>
        <end position="190"/>
    </location>
</feature>
<dbReference type="PANTHER" id="PTHR11845">
    <property type="entry name" value="5'-DEOXYNUCLEOTIDASE HDDC2"/>
    <property type="match status" value="1"/>
</dbReference>
<organism evidence="14 15">
    <name type="scientific">Zymoseptoria tritici ST99CH_1A5</name>
    <dbReference type="NCBI Taxonomy" id="1276529"/>
    <lineage>
        <taxon>Eukaryota</taxon>
        <taxon>Fungi</taxon>
        <taxon>Dikarya</taxon>
        <taxon>Ascomycota</taxon>
        <taxon>Pezizomycotina</taxon>
        <taxon>Dothideomycetes</taxon>
        <taxon>Dothideomycetidae</taxon>
        <taxon>Mycosphaerellales</taxon>
        <taxon>Mycosphaerellaceae</taxon>
        <taxon>Zymoseptoria</taxon>
    </lineage>
</organism>
<keyword evidence="11" id="KW-0460">Magnesium</keyword>
<comment type="cofactor">
    <cofactor evidence="3">
        <name>Co(2+)</name>
        <dbReference type="ChEBI" id="CHEBI:48828"/>
    </cofactor>
</comment>
<dbReference type="Pfam" id="PF13023">
    <property type="entry name" value="HD_3"/>
    <property type="match status" value="1"/>
</dbReference>
<comment type="cofactor">
    <cofactor evidence="2">
        <name>Mn(2+)</name>
        <dbReference type="ChEBI" id="CHEBI:29035"/>
    </cofactor>
</comment>
<dbReference type="PANTHER" id="PTHR11845:SF13">
    <property type="entry name" value="5'-DEOXYNUCLEOTIDASE HDDC2"/>
    <property type="match status" value="1"/>
</dbReference>
<evidence type="ECO:0000313" key="15">
    <source>
        <dbReference type="Proteomes" id="UP000215453"/>
    </source>
</evidence>
<gene>
    <name evidence="14" type="ORF">ZT1A5_G11562</name>
</gene>
<reference evidence="14 15" key="1">
    <citation type="submission" date="2016-10" db="EMBL/GenBank/DDBJ databases">
        <authorList>
            <person name="Varghese N."/>
        </authorList>
    </citation>
    <scope>NUCLEOTIDE SEQUENCE [LARGE SCALE GENOMIC DNA]</scope>
</reference>
<evidence type="ECO:0000256" key="1">
    <source>
        <dbReference type="ARBA" id="ARBA00001638"/>
    </source>
</evidence>
<evidence type="ECO:0000256" key="11">
    <source>
        <dbReference type="ARBA" id="ARBA00022842"/>
    </source>
</evidence>
<evidence type="ECO:0000256" key="5">
    <source>
        <dbReference type="ARBA" id="ARBA00004074"/>
    </source>
</evidence>
<evidence type="ECO:0000256" key="12">
    <source>
        <dbReference type="ARBA" id="ARBA00023285"/>
    </source>
</evidence>
<dbReference type="InterPro" id="IPR006674">
    <property type="entry name" value="HD_domain"/>
</dbReference>
<dbReference type="Gene3D" id="1.10.3210.10">
    <property type="entry name" value="Hypothetical protein af1432"/>
    <property type="match status" value="1"/>
</dbReference>
<keyword evidence="9" id="KW-0479">Metal-binding</keyword>
<dbReference type="InterPro" id="IPR003607">
    <property type="entry name" value="HD/PDEase_dom"/>
</dbReference>
<evidence type="ECO:0000256" key="6">
    <source>
        <dbReference type="ARBA" id="ARBA00009999"/>
    </source>
</evidence>
<dbReference type="Proteomes" id="UP000215453">
    <property type="component" value="Chromosome 14"/>
</dbReference>
<protein>
    <recommendedName>
        <fullName evidence="8">5'-deoxynucleotidase</fullName>
        <ecNumber evidence="8">3.1.3.89</ecNumber>
    </recommendedName>
</protein>
<sequence length="254" mass="29616">MADNEKVIHGEGTPRARWTLDEALKTLPTGRPLEHSASPLPFFHLVGQLKVTKRAGWTRFPVDRVESVADHSYRMAIMCMFPPATLAPCLDTVKCLKMSLFHDLAESVVGDITPADNVAKDEKHQREVQSMEYIEHKLLDRIEGSKLSNEIESILVLWREFEKGETLESRFVQDIDKLEMLLQMLEYEKRNEGRVNLREFAYAATKIHLDEMKKLAEDILKERKEFWIRLGLTEEEYVEGDNMMKERQDRYYGK</sequence>
<dbReference type="GO" id="GO:0005737">
    <property type="term" value="C:cytoplasm"/>
    <property type="evidence" value="ECO:0007669"/>
    <property type="project" value="TreeGrafter"/>
</dbReference>
<comment type="similarity">
    <text evidence="6">Belongs to the HDDC2 family.</text>
</comment>
<evidence type="ECO:0000256" key="2">
    <source>
        <dbReference type="ARBA" id="ARBA00001936"/>
    </source>
</evidence>
<dbReference type="GO" id="GO:0046872">
    <property type="term" value="F:metal ion binding"/>
    <property type="evidence" value="ECO:0007669"/>
    <property type="project" value="UniProtKB-KW"/>
</dbReference>
<dbReference type="InterPro" id="IPR039356">
    <property type="entry name" value="YfbR/HDDC2"/>
</dbReference>
<comment type="function">
    <text evidence="5">Catalyzes the dephosphorylation of the nucleoside 5'-monophosphates deoxyadenosine monophosphate (dAMP), deoxycytidine monophosphate (dCMP), deoxyguanosine monophosphate (dGMP) and deoxythymidine monophosphate (dTMP).</text>
</comment>
<comment type="subunit">
    <text evidence="7">Homodimer.</text>
</comment>
<dbReference type="SUPFAM" id="SSF109604">
    <property type="entry name" value="HD-domain/PDEase-like"/>
    <property type="match status" value="1"/>
</dbReference>
<keyword evidence="12" id="KW-0170">Cobalt</keyword>
<evidence type="ECO:0000256" key="4">
    <source>
        <dbReference type="ARBA" id="ARBA00001946"/>
    </source>
</evidence>
<evidence type="ECO:0000313" key="14">
    <source>
        <dbReference type="EMBL" id="SMY30112.1"/>
    </source>
</evidence>
<dbReference type="GO" id="GO:0009159">
    <property type="term" value="P:deoxyribonucleoside monophosphate catabolic process"/>
    <property type="evidence" value="ECO:0007669"/>
    <property type="project" value="UniProtKB-ARBA"/>
</dbReference>
<proteinExistence type="inferred from homology"/>
<evidence type="ECO:0000256" key="3">
    <source>
        <dbReference type="ARBA" id="ARBA00001941"/>
    </source>
</evidence>
<evidence type="ECO:0000256" key="10">
    <source>
        <dbReference type="ARBA" id="ARBA00022801"/>
    </source>
</evidence>
<evidence type="ECO:0000256" key="8">
    <source>
        <dbReference type="ARBA" id="ARBA00012964"/>
    </source>
</evidence>
<accession>A0A1Y6M0K0</accession>
<comment type="cofactor">
    <cofactor evidence="4">
        <name>Mg(2+)</name>
        <dbReference type="ChEBI" id="CHEBI:18420"/>
    </cofactor>
</comment>
<dbReference type="GO" id="GO:0002953">
    <property type="term" value="F:5'-deoxynucleotidase activity"/>
    <property type="evidence" value="ECO:0007669"/>
    <property type="project" value="UniProtKB-EC"/>
</dbReference>
<dbReference type="SMART" id="SM00471">
    <property type="entry name" value="HDc"/>
    <property type="match status" value="1"/>
</dbReference>
<evidence type="ECO:0000259" key="13">
    <source>
        <dbReference type="SMART" id="SM00471"/>
    </source>
</evidence>
<dbReference type="EC" id="3.1.3.89" evidence="8"/>
<keyword evidence="10" id="KW-0378">Hydrolase</keyword>
<evidence type="ECO:0000256" key="9">
    <source>
        <dbReference type="ARBA" id="ARBA00022723"/>
    </source>
</evidence>
<evidence type="ECO:0000256" key="7">
    <source>
        <dbReference type="ARBA" id="ARBA00011738"/>
    </source>
</evidence>
<dbReference type="FunFam" id="1.10.3210.10:FF:000011">
    <property type="entry name" value="HD domain-containing protein 2"/>
    <property type="match status" value="1"/>
</dbReference>
<name>A0A1Y6M0K0_ZYMTR</name>
<dbReference type="EMBL" id="LT882689">
    <property type="protein sequence ID" value="SMY30112.1"/>
    <property type="molecule type" value="Genomic_DNA"/>
</dbReference>
<comment type="catalytic activity">
    <reaction evidence="1">
        <text>a 2'-deoxyribonucleoside 5'-phosphate + H2O = a 2'-deoxyribonucleoside + phosphate</text>
        <dbReference type="Rhea" id="RHEA:36167"/>
        <dbReference type="ChEBI" id="CHEBI:15377"/>
        <dbReference type="ChEBI" id="CHEBI:18274"/>
        <dbReference type="ChEBI" id="CHEBI:43474"/>
        <dbReference type="ChEBI" id="CHEBI:65317"/>
        <dbReference type="EC" id="3.1.3.89"/>
    </reaction>
</comment>